<feature type="domain" description="HTH gntR-type" evidence="4">
    <location>
        <begin position="8"/>
        <end position="78"/>
    </location>
</feature>
<dbReference type="GO" id="GO:0003700">
    <property type="term" value="F:DNA-binding transcription factor activity"/>
    <property type="evidence" value="ECO:0007669"/>
    <property type="project" value="InterPro"/>
</dbReference>
<dbReference type="CDD" id="cd07377">
    <property type="entry name" value="WHTH_GntR"/>
    <property type="match status" value="1"/>
</dbReference>
<proteinExistence type="predicted"/>
<keyword evidence="3" id="KW-0804">Transcription</keyword>
<dbReference type="Pfam" id="PF07702">
    <property type="entry name" value="UTRA"/>
    <property type="match status" value="1"/>
</dbReference>
<dbReference type="InterPro" id="IPR050679">
    <property type="entry name" value="Bact_HTH_transcr_reg"/>
</dbReference>
<evidence type="ECO:0000256" key="3">
    <source>
        <dbReference type="ARBA" id="ARBA00023163"/>
    </source>
</evidence>
<dbReference type="RefSeq" id="WP_066792012.1">
    <property type="nucleotide sequence ID" value="NZ_CAJFGC010000046.1"/>
</dbReference>
<dbReference type="InterPro" id="IPR036388">
    <property type="entry name" value="WH-like_DNA-bd_sf"/>
</dbReference>
<evidence type="ECO:0000256" key="1">
    <source>
        <dbReference type="ARBA" id="ARBA00023015"/>
    </source>
</evidence>
<comment type="caution">
    <text evidence="5">The sequence shown here is derived from an EMBL/GenBank/DDBJ whole genome shotgun (WGS) entry which is preliminary data.</text>
</comment>
<dbReference type="GeneID" id="78284481"/>
<protein>
    <submittedName>
        <fullName evidence="5">GntR family transcriptional regulator</fullName>
    </submittedName>
</protein>
<evidence type="ECO:0000259" key="4">
    <source>
        <dbReference type="PROSITE" id="PS50949"/>
    </source>
</evidence>
<dbReference type="Gene3D" id="3.40.1410.10">
    <property type="entry name" value="Chorismate lyase-like"/>
    <property type="match status" value="1"/>
</dbReference>
<dbReference type="PANTHER" id="PTHR44846">
    <property type="entry name" value="MANNOSYL-D-GLYCERATE TRANSPORT/METABOLISM SYSTEM REPRESSOR MNGR-RELATED"/>
    <property type="match status" value="1"/>
</dbReference>
<reference evidence="5 6" key="1">
    <citation type="submission" date="2020-04" db="EMBL/GenBank/DDBJ databases">
        <authorList>
            <person name="Hitch T.C.A."/>
            <person name="Wylensek D."/>
            <person name="Clavel T."/>
        </authorList>
    </citation>
    <scope>NUCLEOTIDE SEQUENCE [LARGE SCALE GENOMIC DNA]</scope>
    <source>
        <strain evidence="5 6">BL-383-APC-3D</strain>
    </source>
</reference>
<dbReference type="PANTHER" id="PTHR44846:SF1">
    <property type="entry name" value="MANNOSYL-D-GLYCERATE TRANSPORT_METABOLISM SYSTEM REPRESSOR MNGR-RELATED"/>
    <property type="match status" value="1"/>
</dbReference>
<dbReference type="InterPro" id="IPR011663">
    <property type="entry name" value="UTRA"/>
</dbReference>
<accession>A0AB36CPB6</accession>
<evidence type="ECO:0000313" key="5">
    <source>
        <dbReference type="EMBL" id="NME90484.1"/>
    </source>
</evidence>
<dbReference type="InterPro" id="IPR028978">
    <property type="entry name" value="Chorismate_lyase_/UTRA_dom_sf"/>
</dbReference>
<evidence type="ECO:0000313" key="6">
    <source>
        <dbReference type="Proteomes" id="UP000544551"/>
    </source>
</evidence>
<name>A0AB36CPB6_9CORY</name>
<dbReference type="InterPro" id="IPR000524">
    <property type="entry name" value="Tscrpt_reg_HTH_GntR"/>
</dbReference>
<organism evidence="5 6">
    <name type="scientific">Corynebacterium stationis</name>
    <dbReference type="NCBI Taxonomy" id="1705"/>
    <lineage>
        <taxon>Bacteria</taxon>
        <taxon>Bacillati</taxon>
        <taxon>Actinomycetota</taxon>
        <taxon>Actinomycetes</taxon>
        <taxon>Mycobacteriales</taxon>
        <taxon>Corynebacteriaceae</taxon>
        <taxon>Corynebacterium</taxon>
    </lineage>
</organism>
<dbReference type="PROSITE" id="PS50949">
    <property type="entry name" value="HTH_GNTR"/>
    <property type="match status" value="1"/>
</dbReference>
<dbReference type="SMART" id="SM00866">
    <property type="entry name" value="UTRA"/>
    <property type="match status" value="1"/>
</dbReference>
<dbReference type="Proteomes" id="UP000544551">
    <property type="component" value="Unassembled WGS sequence"/>
</dbReference>
<dbReference type="SMART" id="SM00345">
    <property type="entry name" value="HTH_GNTR"/>
    <property type="match status" value="1"/>
</dbReference>
<dbReference type="EMBL" id="JABAFZ010000013">
    <property type="protein sequence ID" value="NME90484.1"/>
    <property type="molecule type" value="Genomic_DNA"/>
</dbReference>
<sequence>MEWFTPSLPAYAQIAQTLRTQIENKELGPDDKLPAERSLMEQFKVSRMTIRHALKILRSEGLIYSKRGRGGGTFIATAPPLVEINRMEGFLPQLRERDMKVDSTLIHTDLVTATEKHRAALGLSKGEQLFNVVRLRTVNNSPMLIEDSYFPVTVAPDLLHQDLEGSLYELLTDVYRHKPTAKWESFLPFAAQTREQQLLKVPAQHPLLKIHRVAYDQSNSPVEYSEDILRCDSAQVMVTTNLQAQQLPQLDHP</sequence>
<dbReference type="GO" id="GO:0003677">
    <property type="term" value="F:DNA binding"/>
    <property type="evidence" value="ECO:0007669"/>
    <property type="project" value="UniProtKB-KW"/>
</dbReference>
<dbReference type="Pfam" id="PF00392">
    <property type="entry name" value="GntR"/>
    <property type="match status" value="1"/>
</dbReference>
<dbReference type="Gene3D" id="1.10.10.10">
    <property type="entry name" value="Winged helix-like DNA-binding domain superfamily/Winged helix DNA-binding domain"/>
    <property type="match status" value="1"/>
</dbReference>
<dbReference type="PRINTS" id="PR00035">
    <property type="entry name" value="HTHGNTR"/>
</dbReference>
<dbReference type="GO" id="GO:0045892">
    <property type="term" value="P:negative regulation of DNA-templated transcription"/>
    <property type="evidence" value="ECO:0007669"/>
    <property type="project" value="TreeGrafter"/>
</dbReference>
<evidence type="ECO:0000256" key="2">
    <source>
        <dbReference type="ARBA" id="ARBA00023125"/>
    </source>
</evidence>
<dbReference type="SUPFAM" id="SSF64288">
    <property type="entry name" value="Chorismate lyase-like"/>
    <property type="match status" value="1"/>
</dbReference>
<gene>
    <name evidence="5" type="ORF">HF853_12585</name>
</gene>
<dbReference type="SUPFAM" id="SSF46785">
    <property type="entry name" value="Winged helix' DNA-binding domain"/>
    <property type="match status" value="1"/>
</dbReference>
<keyword evidence="1" id="KW-0805">Transcription regulation</keyword>
<keyword evidence="2" id="KW-0238">DNA-binding</keyword>
<dbReference type="InterPro" id="IPR036390">
    <property type="entry name" value="WH_DNA-bd_sf"/>
</dbReference>
<dbReference type="AlphaFoldDB" id="A0AB36CPB6"/>